<feature type="region of interest" description="Disordered" evidence="1">
    <location>
        <begin position="28"/>
        <end position="130"/>
    </location>
</feature>
<comment type="caution">
    <text evidence="2">The sequence shown here is derived from an EMBL/GenBank/DDBJ whole genome shotgun (WGS) entry which is preliminary data.</text>
</comment>
<name>A0A9P1M6I2_9PEZI</name>
<reference evidence="2" key="1">
    <citation type="submission" date="2022-11" db="EMBL/GenBank/DDBJ databases">
        <authorList>
            <person name="Scott C."/>
            <person name="Bruce N."/>
        </authorList>
    </citation>
    <scope>NUCLEOTIDE SEQUENCE</scope>
</reference>
<dbReference type="EMBL" id="CALLCH030000003">
    <property type="protein sequence ID" value="CAI4212110.1"/>
    <property type="molecule type" value="Genomic_DNA"/>
</dbReference>
<evidence type="ECO:0000313" key="2">
    <source>
        <dbReference type="EMBL" id="CAI4212110.1"/>
    </source>
</evidence>
<gene>
    <name evidence="2" type="ORF">PPNO1_LOCUS1878</name>
</gene>
<keyword evidence="3" id="KW-1185">Reference proteome</keyword>
<evidence type="ECO:0000256" key="1">
    <source>
        <dbReference type="SAM" id="MobiDB-lite"/>
    </source>
</evidence>
<proteinExistence type="predicted"/>
<accession>A0A9P1M6I2</accession>
<dbReference type="Proteomes" id="UP000838763">
    <property type="component" value="Unassembled WGS sequence"/>
</dbReference>
<organism evidence="2 3">
    <name type="scientific">Parascedosporium putredinis</name>
    <dbReference type="NCBI Taxonomy" id="1442378"/>
    <lineage>
        <taxon>Eukaryota</taxon>
        <taxon>Fungi</taxon>
        <taxon>Dikarya</taxon>
        <taxon>Ascomycota</taxon>
        <taxon>Pezizomycotina</taxon>
        <taxon>Sordariomycetes</taxon>
        <taxon>Hypocreomycetidae</taxon>
        <taxon>Microascales</taxon>
        <taxon>Microascaceae</taxon>
        <taxon>Parascedosporium</taxon>
    </lineage>
</organism>
<protein>
    <submittedName>
        <fullName evidence="2">Uncharacterized protein</fullName>
    </submittedName>
</protein>
<sequence>MAQSHRNSMHGAPVHMAAMPTFRNTAPIKPYAFTSTPSLNATGQRQQPGSRTSSASNVPTLRPTEPTSSGGKISSSMGLGVTGSRDDLSISRPRSIIPAERPQSAYMAGSTTQLSFPQAAPVRPSPNATDDLLCTNLVARTAQRPHRVQA</sequence>
<evidence type="ECO:0000313" key="3">
    <source>
        <dbReference type="Proteomes" id="UP000838763"/>
    </source>
</evidence>
<feature type="compositionally biased region" description="Polar residues" evidence="1">
    <location>
        <begin position="33"/>
        <end position="77"/>
    </location>
</feature>
<dbReference type="AlphaFoldDB" id="A0A9P1M6I2"/>